<evidence type="ECO:0000256" key="1">
    <source>
        <dbReference type="ARBA" id="ARBA00023015"/>
    </source>
</evidence>
<dbReference type="InterPro" id="IPR000843">
    <property type="entry name" value="HTH_LacI"/>
</dbReference>
<proteinExistence type="predicted"/>
<accession>A0A918K9J4</accession>
<evidence type="ECO:0000256" key="2">
    <source>
        <dbReference type="ARBA" id="ARBA00023125"/>
    </source>
</evidence>
<name>A0A918K9J4_9GAMM</name>
<evidence type="ECO:0000313" key="6">
    <source>
        <dbReference type="Proteomes" id="UP000626148"/>
    </source>
</evidence>
<keyword evidence="6" id="KW-1185">Reference proteome</keyword>
<keyword evidence="1" id="KW-0805">Transcription regulation</keyword>
<keyword evidence="2" id="KW-0238">DNA-binding</keyword>
<dbReference type="GO" id="GO:0003700">
    <property type="term" value="F:DNA-binding transcription factor activity"/>
    <property type="evidence" value="ECO:0007669"/>
    <property type="project" value="TreeGrafter"/>
</dbReference>
<sequence length="331" mass="37219">MPTIKEVSELAGVSQATVSRVMNGSDRVTEATKRRVMDAMKTLGYHPKAAAQSLASNRTNSIGMVVSELQGPFYGPMMAGVEEVMRKAHKHLIIAAGHGEEHTEREAIEFLINRQVDGLILLVERLDDDYLLALNERVPLFLINHHIQGLHDRTIWLDNELGGYRATRYLIDQGHERIACITGQMWKQDAQERLQGYQRAMAEAGIEVRDEWIVNSYFELEGGIEAFHTLMERDTGCTAVLACNDELAFGVLEAADDAGIKLPEQLSVMGFDNVLTARYVQPKLTTMNFPMYEMAQASARMVMTAVYEKQQTEEAVFEPTLVERQSVRSLR</sequence>
<reference evidence="5" key="1">
    <citation type="journal article" date="2014" name="Int. J. Syst. Evol. Microbiol.">
        <title>Complete genome sequence of Corynebacterium casei LMG S-19264T (=DSM 44701T), isolated from a smear-ripened cheese.</title>
        <authorList>
            <consortium name="US DOE Joint Genome Institute (JGI-PGF)"/>
            <person name="Walter F."/>
            <person name="Albersmeier A."/>
            <person name="Kalinowski J."/>
            <person name="Ruckert C."/>
        </authorList>
    </citation>
    <scope>NUCLEOTIDE SEQUENCE</scope>
    <source>
        <strain evidence="5">KCTC 22169</strain>
    </source>
</reference>
<dbReference type="PANTHER" id="PTHR30146">
    <property type="entry name" value="LACI-RELATED TRANSCRIPTIONAL REPRESSOR"/>
    <property type="match status" value="1"/>
</dbReference>
<keyword evidence="3" id="KW-0804">Transcription</keyword>
<gene>
    <name evidence="5" type="ORF">GCM10007392_24380</name>
</gene>
<evidence type="ECO:0000313" key="5">
    <source>
        <dbReference type="EMBL" id="GGX55774.1"/>
    </source>
</evidence>
<dbReference type="Gene3D" id="3.40.50.2300">
    <property type="match status" value="2"/>
</dbReference>
<dbReference type="PANTHER" id="PTHR30146:SF109">
    <property type="entry name" value="HTH-TYPE TRANSCRIPTIONAL REGULATOR GALS"/>
    <property type="match status" value="1"/>
</dbReference>
<dbReference type="Pfam" id="PF13377">
    <property type="entry name" value="Peripla_BP_3"/>
    <property type="match status" value="1"/>
</dbReference>
<dbReference type="InterPro" id="IPR046335">
    <property type="entry name" value="LacI/GalR-like_sensor"/>
</dbReference>
<dbReference type="Proteomes" id="UP000626148">
    <property type="component" value="Unassembled WGS sequence"/>
</dbReference>
<comment type="caution">
    <text evidence="5">The sequence shown here is derived from an EMBL/GenBank/DDBJ whole genome shotgun (WGS) entry which is preliminary data.</text>
</comment>
<dbReference type="InterPro" id="IPR028082">
    <property type="entry name" value="Peripla_BP_I"/>
</dbReference>
<protein>
    <submittedName>
        <fullName evidence="5">Transcriptional regulator</fullName>
    </submittedName>
</protein>
<dbReference type="SUPFAM" id="SSF47413">
    <property type="entry name" value="lambda repressor-like DNA-binding domains"/>
    <property type="match status" value="1"/>
</dbReference>
<dbReference type="PROSITE" id="PS50932">
    <property type="entry name" value="HTH_LACI_2"/>
    <property type="match status" value="1"/>
</dbReference>
<evidence type="ECO:0000256" key="3">
    <source>
        <dbReference type="ARBA" id="ARBA00023163"/>
    </source>
</evidence>
<dbReference type="RefSeq" id="WP_189608929.1">
    <property type="nucleotide sequence ID" value="NZ_BMXR01000005.1"/>
</dbReference>
<dbReference type="EMBL" id="BMXR01000005">
    <property type="protein sequence ID" value="GGX55774.1"/>
    <property type="molecule type" value="Genomic_DNA"/>
</dbReference>
<dbReference type="CDD" id="cd06270">
    <property type="entry name" value="PBP1_GalS-like"/>
    <property type="match status" value="1"/>
</dbReference>
<evidence type="ECO:0000259" key="4">
    <source>
        <dbReference type="PROSITE" id="PS50932"/>
    </source>
</evidence>
<dbReference type="AlphaFoldDB" id="A0A918K9J4"/>
<organism evidence="5 6">
    <name type="scientific">Saccharospirillum salsuginis</name>
    <dbReference type="NCBI Taxonomy" id="418750"/>
    <lineage>
        <taxon>Bacteria</taxon>
        <taxon>Pseudomonadati</taxon>
        <taxon>Pseudomonadota</taxon>
        <taxon>Gammaproteobacteria</taxon>
        <taxon>Oceanospirillales</taxon>
        <taxon>Saccharospirillaceae</taxon>
        <taxon>Saccharospirillum</taxon>
    </lineage>
</organism>
<dbReference type="SUPFAM" id="SSF53822">
    <property type="entry name" value="Periplasmic binding protein-like I"/>
    <property type="match status" value="1"/>
</dbReference>
<reference evidence="5" key="2">
    <citation type="submission" date="2020-09" db="EMBL/GenBank/DDBJ databases">
        <authorList>
            <person name="Sun Q."/>
            <person name="Kim S."/>
        </authorList>
    </citation>
    <scope>NUCLEOTIDE SEQUENCE</scope>
    <source>
        <strain evidence="5">KCTC 22169</strain>
    </source>
</reference>
<dbReference type="InterPro" id="IPR010982">
    <property type="entry name" value="Lambda_DNA-bd_dom_sf"/>
</dbReference>
<dbReference type="GO" id="GO:0000976">
    <property type="term" value="F:transcription cis-regulatory region binding"/>
    <property type="evidence" value="ECO:0007669"/>
    <property type="project" value="TreeGrafter"/>
</dbReference>
<dbReference type="Pfam" id="PF00356">
    <property type="entry name" value="LacI"/>
    <property type="match status" value="1"/>
</dbReference>
<dbReference type="Gene3D" id="1.10.260.40">
    <property type="entry name" value="lambda repressor-like DNA-binding domains"/>
    <property type="match status" value="1"/>
</dbReference>
<dbReference type="SMART" id="SM00354">
    <property type="entry name" value="HTH_LACI"/>
    <property type="match status" value="1"/>
</dbReference>
<dbReference type="PRINTS" id="PR00036">
    <property type="entry name" value="HTHLACI"/>
</dbReference>
<feature type="domain" description="HTH lacI-type" evidence="4">
    <location>
        <begin position="2"/>
        <end position="56"/>
    </location>
</feature>
<dbReference type="CDD" id="cd01392">
    <property type="entry name" value="HTH_LacI"/>
    <property type="match status" value="1"/>
</dbReference>